<gene>
    <name evidence="10" type="primary">LOC106458516</name>
</gene>
<dbReference type="InterPro" id="IPR036770">
    <property type="entry name" value="Ankyrin_rpt-contain_sf"/>
</dbReference>
<keyword evidence="5" id="KW-0528">Neurotoxin</keyword>
<dbReference type="Gene3D" id="1.25.40.20">
    <property type="entry name" value="Ankyrin repeat-containing domain"/>
    <property type="match status" value="1"/>
</dbReference>
<dbReference type="Pfam" id="PF12796">
    <property type="entry name" value="Ank_2"/>
    <property type="match status" value="1"/>
</dbReference>
<feature type="compositionally biased region" description="Basic and acidic residues" evidence="8">
    <location>
        <begin position="392"/>
        <end position="426"/>
    </location>
</feature>
<dbReference type="RefSeq" id="XP_013773491.1">
    <property type="nucleotide sequence ID" value="XM_013918037.2"/>
</dbReference>
<evidence type="ECO:0000256" key="3">
    <source>
        <dbReference type="ARBA" id="ARBA00022537"/>
    </source>
</evidence>
<feature type="region of interest" description="Disordered" evidence="8">
    <location>
        <begin position="185"/>
        <end position="204"/>
    </location>
</feature>
<evidence type="ECO:0000256" key="1">
    <source>
        <dbReference type="ARBA" id="ARBA00004175"/>
    </source>
</evidence>
<dbReference type="PANTHER" id="PTHR24193">
    <property type="entry name" value="ANKYRIN REPEAT PROTEIN"/>
    <property type="match status" value="1"/>
</dbReference>
<dbReference type="SMART" id="SM00248">
    <property type="entry name" value="ANK"/>
    <property type="match status" value="4"/>
</dbReference>
<dbReference type="PANTHER" id="PTHR24193:SF120">
    <property type="entry name" value="ANKYRIN REPEAT DOMAIN-CONTAINING PROTEIN 63"/>
    <property type="match status" value="1"/>
</dbReference>
<name>A0ABM1B2J1_LIMPO</name>
<feature type="compositionally biased region" description="Polar residues" evidence="8">
    <location>
        <begin position="332"/>
        <end position="341"/>
    </location>
</feature>
<dbReference type="InterPro" id="IPR002110">
    <property type="entry name" value="Ankyrin_rpt"/>
</dbReference>
<keyword evidence="9" id="KW-1185">Reference proteome</keyword>
<feature type="compositionally biased region" description="Basic and acidic residues" evidence="8">
    <location>
        <begin position="241"/>
        <end position="250"/>
    </location>
</feature>
<keyword evidence="7" id="KW-1053">Target membrane</keyword>
<evidence type="ECO:0000256" key="8">
    <source>
        <dbReference type="SAM" id="MobiDB-lite"/>
    </source>
</evidence>
<keyword evidence="5" id="KW-0638">Presynaptic neurotoxin</keyword>
<evidence type="ECO:0000313" key="10">
    <source>
        <dbReference type="RefSeq" id="XP_013773491.1"/>
    </source>
</evidence>
<evidence type="ECO:0000256" key="4">
    <source>
        <dbReference type="ARBA" id="ARBA00022737"/>
    </source>
</evidence>
<keyword evidence="4" id="KW-0677">Repeat</keyword>
<feature type="region of interest" description="Disordered" evidence="8">
    <location>
        <begin position="236"/>
        <end position="341"/>
    </location>
</feature>
<dbReference type="SUPFAM" id="SSF48403">
    <property type="entry name" value="Ankyrin repeat"/>
    <property type="match status" value="1"/>
</dbReference>
<dbReference type="GeneID" id="106458516"/>
<sequence>MTAFGGPNRTPAQFALFDAIQNRRYRQALLLVEAGVDVNSRNERGETPLICTCTYVEECKNRAKLGQLFLNAGADPNVQDWQGLTALMHASIKGQTDMVLLILENNKTEPGIQDMEGNTALMYAATRGHANVISIFTNTFKHQRRALHLGQKNNQGLTALQLASKNKHDGCVRLLTREAQQFPNSLVGEFPDPKELERAPTPTKKKHKGLKINFFSSVGKDEGRVIIPEEKICFSSSSSKETAEGEKKNPLDINSRVDASPLPDIKRLCSTGSLQSDNSVSQLKPRKDTSLLHTQTKTEDTELIMSSAEELQGVNKTEQSDQDPVKEGEVMTASSNSFSSGLTSDKYSILPLITLRSIGHIDASVSSTTSEPWDWDLSVRSRLTGKYRLDTGSRSLSESRGKLTDSLEGMKEKPFSSSDKLHEVLPKECLSPSPSEDKTSTSSSKVRSSEGISILPPLFPGCKDGVHLPPIRSSLTHYKRGHVVSPATVEHNSIKEEMDQSDIIQTPKSEFTPKGIKT</sequence>
<keyword evidence="6" id="KW-0040">ANK repeat</keyword>
<evidence type="ECO:0000256" key="5">
    <source>
        <dbReference type="ARBA" id="ARBA00023028"/>
    </source>
</evidence>
<evidence type="ECO:0000256" key="7">
    <source>
        <dbReference type="ARBA" id="ARBA00023298"/>
    </source>
</evidence>
<protein>
    <submittedName>
        <fullName evidence="10">Ankyrin repeat domain-containing protein 34C-like</fullName>
    </submittedName>
</protein>
<dbReference type="InterPro" id="IPR050663">
    <property type="entry name" value="Ankyrin-SOCS_Box"/>
</dbReference>
<feature type="compositionally biased region" description="Polar residues" evidence="8">
    <location>
        <begin position="270"/>
        <end position="282"/>
    </location>
</feature>
<accession>A0ABM1B2J1</accession>
<keyword evidence="3" id="KW-1052">Target cell membrane</keyword>
<evidence type="ECO:0000256" key="6">
    <source>
        <dbReference type="ARBA" id="ARBA00023043"/>
    </source>
</evidence>
<comment type="subcellular location">
    <subcellularLocation>
        <location evidence="1">Target cell membrane</location>
    </subcellularLocation>
</comment>
<dbReference type="Proteomes" id="UP000694941">
    <property type="component" value="Unplaced"/>
</dbReference>
<evidence type="ECO:0000313" key="9">
    <source>
        <dbReference type="Proteomes" id="UP000694941"/>
    </source>
</evidence>
<keyword evidence="2" id="KW-0268">Exocytosis</keyword>
<keyword evidence="7" id="KW-0472">Membrane</keyword>
<feature type="compositionally biased region" description="Basic and acidic residues" evidence="8">
    <location>
        <begin position="285"/>
        <end position="300"/>
    </location>
</feature>
<keyword evidence="5" id="KW-0800">Toxin</keyword>
<organism evidence="9 10">
    <name type="scientific">Limulus polyphemus</name>
    <name type="common">Atlantic horseshoe crab</name>
    <dbReference type="NCBI Taxonomy" id="6850"/>
    <lineage>
        <taxon>Eukaryota</taxon>
        <taxon>Metazoa</taxon>
        <taxon>Ecdysozoa</taxon>
        <taxon>Arthropoda</taxon>
        <taxon>Chelicerata</taxon>
        <taxon>Merostomata</taxon>
        <taxon>Xiphosura</taxon>
        <taxon>Limulidae</taxon>
        <taxon>Limulus</taxon>
    </lineage>
</organism>
<evidence type="ECO:0000256" key="2">
    <source>
        <dbReference type="ARBA" id="ARBA00022483"/>
    </source>
</evidence>
<feature type="region of interest" description="Disordered" evidence="8">
    <location>
        <begin position="490"/>
        <end position="518"/>
    </location>
</feature>
<feature type="region of interest" description="Disordered" evidence="8">
    <location>
        <begin position="392"/>
        <end position="449"/>
    </location>
</feature>
<proteinExistence type="predicted"/>
<reference evidence="10" key="1">
    <citation type="submission" date="2025-08" db="UniProtKB">
        <authorList>
            <consortium name="RefSeq"/>
        </authorList>
    </citation>
    <scope>IDENTIFICATION</scope>
    <source>
        <tissue evidence="10">Muscle</tissue>
    </source>
</reference>